<evidence type="ECO:0000256" key="8">
    <source>
        <dbReference type="ARBA" id="ARBA00023136"/>
    </source>
</evidence>
<comment type="similarity">
    <text evidence="3">Belongs to the LDAF1 family.</text>
</comment>
<dbReference type="STRING" id="94237.ENSMMOP00000018383"/>
<proteinExistence type="inferred from homology"/>
<dbReference type="AlphaFoldDB" id="A0A3Q3WT04"/>
<feature type="transmembrane region" description="Helical" evidence="9">
    <location>
        <begin position="57"/>
        <end position="90"/>
    </location>
</feature>
<evidence type="ECO:0000313" key="11">
    <source>
        <dbReference type="Proteomes" id="UP000261620"/>
    </source>
</evidence>
<dbReference type="GO" id="GO:0005789">
    <property type="term" value="C:endoplasmic reticulum membrane"/>
    <property type="evidence" value="ECO:0007669"/>
    <property type="project" value="UniProtKB-SubCell"/>
</dbReference>
<evidence type="ECO:0000256" key="1">
    <source>
        <dbReference type="ARBA" id="ARBA00004477"/>
    </source>
</evidence>
<evidence type="ECO:0000256" key="6">
    <source>
        <dbReference type="ARBA" id="ARBA00022824"/>
    </source>
</evidence>
<accession>A0A3Q3WT04</accession>
<organism evidence="10 11">
    <name type="scientific">Mola mola</name>
    <name type="common">Ocean sunfish</name>
    <name type="synonym">Tetraodon mola</name>
    <dbReference type="NCBI Taxonomy" id="94237"/>
    <lineage>
        <taxon>Eukaryota</taxon>
        <taxon>Metazoa</taxon>
        <taxon>Chordata</taxon>
        <taxon>Craniata</taxon>
        <taxon>Vertebrata</taxon>
        <taxon>Euteleostomi</taxon>
        <taxon>Actinopterygii</taxon>
        <taxon>Neopterygii</taxon>
        <taxon>Teleostei</taxon>
        <taxon>Neoteleostei</taxon>
        <taxon>Acanthomorphata</taxon>
        <taxon>Eupercaria</taxon>
        <taxon>Tetraodontiformes</taxon>
        <taxon>Molidae</taxon>
        <taxon>Mola</taxon>
    </lineage>
</organism>
<evidence type="ECO:0000256" key="2">
    <source>
        <dbReference type="ARBA" id="ARBA00004502"/>
    </source>
</evidence>
<dbReference type="InterPro" id="IPR029709">
    <property type="entry name" value="LDAF1"/>
</dbReference>
<dbReference type="GO" id="GO:0005811">
    <property type="term" value="C:lipid droplet"/>
    <property type="evidence" value="ECO:0007669"/>
    <property type="project" value="UniProtKB-SubCell"/>
</dbReference>
<keyword evidence="8 9" id="KW-0472">Membrane</keyword>
<evidence type="ECO:0000256" key="5">
    <source>
        <dbReference type="ARBA" id="ARBA00022692"/>
    </source>
</evidence>
<keyword evidence="6" id="KW-0256">Endoplasmic reticulum</keyword>
<sequence>MAQQSGVLELSTAEADGLQVLRNSLHKCAHFHSCSMGSLSSPSGQYLSSHPVLAQTLLLFSVFAVLPVGLFLTLAVVTFIMSAVVCLLFVGALSLLGVLFGIALFSLVASLIFNMFFLTISNILQLPRLTSLAKVMCSRGPHLAF</sequence>
<dbReference type="PANTHER" id="PTHR14275">
    <property type="entry name" value="PROMETHIN"/>
    <property type="match status" value="1"/>
</dbReference>
<reference evidence="10" key="1">
    <citation type="submission" date="2025-08" db="UniProtKB">
        <authorList>
            <consortium name="Ensembl"/>
        </authorList>
    </citation>
    <scope>IDENTIFICATION</scope>
</reference>
<evidence type="ECO:0000256" key="9">
    <source>
        <dbReference type="SAM" id="Phobius"/>
    </source>
</evidence>
<keyword evidence="4" id="KW-0551">Lipid droplet</keyword>
<name>A0A3Q3WT04_MOLML</name>
<evidence type="ECO:0000256" key="3">
    <source>
        <dbReference type="ARBA" id="ARBA00007618"/>
    </source>
</evidence>
<keyword evidence="11" id="KW-1185">Reference proteome</keyword>
<dbReference type="Ensembl" id="ENSMMOT00000018683.1">
    <property type="protein sequence ID" value="ENSMMOP00000018383.1"/>
    <property type="gene ID" value="ENSMMOG00000013912.1"/>
</dbReference>
<evidence type="ECO:0000256" key="7">
    <source>
        <dbReference type="ARBA" id="ARBA00022989"/>
    </source>
</evidence>
<dbReference type="PANTHER" id="PTHR14275:SF0">
    <property type="entry name" value="LIPID DROPLET ASSEMBLY FACTOR 1"/>
    <property type="match status" value="1"/>
</dbReference>
<evidence type="ECO:0000256" key="4">
    <source>
        <dbReference type="ARBA" id="ARBA00022677"/>
    </source>
</evidence>
<comment type="subcellular location">
    <subcellularLocation>
        <location evidence="1">Endoplasmic reticulum membrane</location>
        <topology evidence="1">Multi-pass membrane protein</topology>
    </subcellularLocation>
    <subcellularLocation>
        <location evidence="2">Lipid droplet</location>
    </subcellularLocation>
</comment>
<dbReference type="Pfam" id="PF16015">
    <property type="entry name" value="Promethin"/>
    <property type="match status" value="1"/>
</dbReference>
<keyword evidence="7 9" id="KW-1133">Transmembrane helix</keyword>
<reference evidence="10" key="2">
    <citation type="submission" date="2025-09" db="UniProtKB">
        <authorList>
            <consortium name="Ensembl"/>
        </authorList>
    </citation>
    <scope>IDENTIFICATION</scope>
</reference>
<dbReference type="Proteomes" id="UP000261620">
    <property type="component" value="Unplaced"/>
</dbReference>
<feature type="transmembrane region" description="Helical" evidence="9">
    <location>
        <begin position="96"/>
        <end position="118"/>
    </location>
</feature>
<protein>
    <recommendedName>
        <fullName evidence="12">Transmembrane protein 159</fullName>
    </recommendedName>
</protein>
<keyword evidence="5 9" id="KW-0812">Transmembrane</keyword>
<evidence type="ECO:0000313" key="10">
    <source>
        <dbReference type="Ensembl" id="ENSMMOP00000018383.1"/>
    </source>
</evidence>
<evidence type="ECO:0008006" key="12">
    <source>
        <dbReference type="Google" id="ProtNLM"/>
    </source>
</evidence>